<feature type="domain" description="Tower" evidence="2">
    <location>
        <begin position="381"/>
        <end position="422"/>
    </location>
</feature>
<dbReference type="InterPro" id="IPR015188">
    <property type="entry name" value="BRCA2_OB_3"/>
</dbReference>
<dbReference type="InterPro" id="IPR015525">
    <property type="entry name" value="BRCA2"/>
</dbReference>
<comment type="caution">
    <text evidence="3">The sequence shown here is derived from an EMBL/GenBank/DDBJ whole genome shotgun (WGS) entry which is preliminary data.</text>
</comment>
<dbReference type="InterPro" id="IPR015252">
    <property type="entry name" value="BRCA2_hlx"/>
</dbReference>
<dbReference type="InterPro" id="IPR015187">
    <property type="entry name" value="BRCA2_OB_1"/>
</dbReference>
<dbReference type="GO" id="GO:0006355">
    <property type="term" value="P:regulation of DNA-templated transcription"/>
    <property type="evidence" value="ECO:0007669"/>
    <property type="project" value="TreeGrafter"/>
</dbReference>
<dbReference type="PANTHER" id="PTHR11289:SF0">
    <property type="entry name" value="BREAST CANCER TYPE 2 SUSCEPTIBILITY PROTEIN"/>
    <property type="match status" value="1"/>
</dbReference>
<evidence type="ECO:0000256" key="1">
    <source>
        <dbReference type="SAM" id="MobiDB-lite"/>
    </source>
</evidence>
<dbReference type="InterPro" id="IPR036315">
    <property type="entry name" value="BRCA2_hlx_sf"/>
</dbReference>
<keyword evidence="4" id="KW-1185">Reference proteome</keyword>
<dbReference type="Pfam" id="PF09103">
    <property type="entry name" value="BRCA-2_OB1"/>
    <property type="match status" value="1"/>
</dbReference>
<dbReference type="Pfam" id="PF21318">
    <property type="entry name" value="BRCA2DBD_OB2"/>
    <property type="match status" value="1"/>
</dbReference>
<gene>
    <name evidence="3" type="ORF">L9F63_007962</name>
</gene>
<reference evidence="3" key="1">
    <citation type="journal article" date="2023" name="IScience">
        <title>Live-bearing cockroach genome reveals convergent evolutionary mechanisms linked to viviparity in insects and beyond.</title>
        <authorList>
            <person name="Fouks B."/>
            <person name="Harrison M.C."/>
            <person name="Mikhailova A.A."/>
            <person name="Marchal E."/>
            <person name="English S."/>
            <person name="Carruthers M."/>
            <person name="Jennings E.C."/>
            <person name="Chiamaka E.L."/>
            <person name="Frigard R.A."/>
            <person name="Pippel M."/>
            <person name="Attardo G.M."/>
            <person name="Benoit J.B."/>
            <person name="Bornberg-Bauer E."/>
            <person name="Tobe S.S."/>
        </authorList>
    </citation>
    <scope>NUCLEOTIDE SEQUENCE</scope>
    <source>
        <strain evidence="3">Stay&amp;Tobe</strain>
    </source>
</reference>
<dbReference type="InterPro" id="IPR012340">
    <property type="entry name" value="NA-bd_OB-fold"/>
</dbReference>
<dbReference type="GO" id="GO:0005634">
    <property type="term" value="C:nucleus"/>
    <property type="evidence" value="ECO:0007669"/>
    <property type="project" value="TreeGrafter"/>
</dbReference>
<dbReference type="InterPro" id="IPR015205">
    <property type="entry name" value="Tower_dom"/>
</dbReference>
<dbReference type="AlphaFoldDB" id="A0AAD7Z6X3"/>
<dbReference type="SMART" id="SM01341">
    <property type="entry name" value="Tower"/>
    <property type="match status" value="1"/>
</dbReference>
<proteinExistence type="predicted"/>
<dbReference type="Gene3D" id="2.40.50.140">
    <property type="entry name" value="Nucleic acid-binding proteins"/>
    <property type="match status" value="4"/>
</dbReference>
<evidence type="ECO:0000313" key="3">
    <source>
        <dbReference type="EMBL" id="KAJ9574867.1"/>
    </source>
</evidence>
<dbReference type="Pfam" id="PF09104">
    <property type="entry name" value="BRCA-2_OB3"/>
    <property type="match status" value="1"/>
</dbReference>
<dbReference type="CDD" id="cd04493">
    <property type="entry name" value="BRCA2DBD_OB1"/>
    <property type="match status" value="1"/>
</dbReference>
<dbReference type="GO" id="GO:0000724">
    <property type="term" value="P:double-strand break repair via homologous recombination"/>
    <property type="evidence" value="ECO:0007669"/>
    <property type="project" value="InterPro"/>
</dbReference>
<dbReference type="Pfam" id="PF09169">
    <property type="entry name" value="BRCA-2_helical"/>
    <property type="match status" value="1"/>
</dbReference>
<reference evidence="3" key="2">
    <citation type="submission" date="2023-05" db="EMBL/GenBank/DDBJ databases">
        <authorList>
            <person name="Fouks B."/>
        </authorList>
    </citation>
    <scope>NUCLEOTIDE SEQUENCE</scope>
    <source>
        <strain evidence="3">Stay&amp;Tobe</strain>
        <tissue evidence="3">Testes</tissue>
    </source>
</reference>
<dbReference type="Proteomes" id="UP001233999">
    <property type="component" value="Unassembled WGS sequence"/>
</dbReference>
<organism evidence="3 4">
    <name type="scientific">Diploptera punctata</name>
    <name type="common">Pacific beetle cockroach</name>
    <dbReference type="NCBI Taxonomy" id="6984"/>
    <lineage>
        <taxon>Eukaryota</taxon>
        <taxon>Metazoa</taxon>
        <taxon>Ecdysozoa</taxon>
        <taxon>Arthropoda</taxon>
        <taxon>Hexapoda</taxon>
        <taxon>Insecta</taxon>
        <taxon>Pterygota</taxon>
        <taxon>Neoptera</taxon>
        <taxon>Polyneoptera</taxon>
        <taxon>Dictyoptera</taxon>
        <taxon>Blattodea</taxon>
        <taxon>Blaberoidea</taxon>
        <taxon>Blaberidae</taxon>
        <taxon>Diplopterinae</taxon>
        <taxon>Diploptera</taxon>
    </lineage>
</organism>
<feature type="region of interest" description="Disordered" evidence="1">
    <location>
        <begin position="745"/>
        <end position="765"/>
    </location>
</feature>
<dbReference type="SUPFAM" id="SSF81878">
    <property type="entry name" value="BRCA2 tower domain"/>
    <property type="match status" value="1"/>
</dbReference>
<protein>
    <recommendedName>
        <fullName evidence="2">Tower domain-containing protein</fullName>
    </recommendedName>
</protein>
<dbReference type="EMBL" id="JASPKZ010010255">
    <property type="protein sequence ID" value="KAJ9574867.1"/>
    <property type="molecule type" value="Genomic_DNA"/>
</dbReference>
<sequence>MYNQKNRETIRLQHTICQAIENFRSEKNRKICKSNYLENKNVAAEKQAAADAQDALIKHKLSLGATSRPCKGGYYLSKQQTHLQRTWQEVVEGEAPGNYTSKQLLAFGVKESTTNVTSENAIEFRFSAWDYYSVSVCRENTCGIPVGDGAQLVLDAKGTAGVEEVKRAFLSSLGLEPALVPAGWVTNQYRWLVWKLAATECSFPQQFAARCLTPNMLLLQLKYRYDREIDDCQRPAIRKILEHDDSPARRLVLCVARIIKPGENEQYELELTDGWYGIITSVDQELTKRIHRGTVSIGTKLISYGAELVNCEQACSPLEVGSEVRLKLFSNSTRRARWDAKLGYCTNPGPLPISLSSILPSGGLVSCVTLTVVTVYPTLYVEKQEGGKSVLRSVRAEERANAVWERKRQESVEVLYSQVRKELSQEDAKNTHVKQWHVPSAQELSLISSGEQLAQILELAPDPASVEVLLNEEQKFAVTNYQREKNERIQQELQVRVQEKLKEKASVCRNVVELLKMRCVDPSIPFSSKSAVMSIWRPSEDVPQLLKEGSTLKVFNVQAAGFSLNLELSAGRQTSFKPVARGECDLYRRTVTRLSETMSSDFQPPFGELDAVGMVVYVTPPPQANSGFQTVYLADSDTSILGVAFWGGIKHFCWEDVLRVKTLVSASNLQWRHGAAVRWIPCAYASELSLFSTHPRQSHLQEALGDLTHQVQEQGMEKFYGICEEKVVKLLQGAVSPGLIPTRGGGGLGFRTPTNKRERQASPGSVHCHLNASKLPGPLQELHLTSTSIIEYADSPLDRRLDKLRQYGDAPPVSMDVIIPVLPSVRKEFHFPKKISSPAESPPLSLDSDPG</sequence>
<name>A0AAD7Z6X3_DIPPU</name>
<dbReference type="SUPFAM" id="SSF81872">
    <property type="entry name" value="BRCA2 helical domain"/>
    <property type="match status" value="1"/>
</dbReference>
<evidence type="ECO:0000313" key="4">
    <source>
        <dbReference type="Proteomes" id="UP001233999"/>
    </source>
</evidence>
<dbReference type="SUPFAM" id="SSF50249">
    <property type="entry name" value="Nucleic acid-binding proteins"/>
    <property type="match status" value="3"/>
</dbReference>
<evidence type="ECO:0000259" key="2">
    <source>
        <dbReference type="SMART" id="SM01341"/>
    </source>
</evidence>
<accession>A0AAD7Z6X3</accession>
<dbReference type="PANTHER" id="PTHR11289">
    <property type="entry name" value="BREAST CANCER TYPE 2 SUSCEPTIBILITY PROTEIN BRCA2"/>
    <property type="match status" value="1"/>
</dbReference>